<comment type="caution">
    <text evidence="1">The sequence shown here is derived from an EMBL/GenBank/DDBJ whole genome shotgun (WGS) entry which is preliminary data.</text>
</comment>
<organism evidence="1 2">
    <name type="scientific">Stutzerimonas stutzeri</name>
    <name type="common">Pseudomonas stutzeri</name>
    <dbReference type="NCBI Taxonomy" id="316"/>
    <lineage>
        <taxon>Bacteria</taxon>
        <taxon>Pseudomonadati</taxon>
        <taxon>Pseudomonadota</taxon>
        <taxon>Gammaproteobacteria</taxon>
        <taxon>Pseudomonadales</taxon>
        <taxon>Pseudomonadaceae</taxon>
        <taxon>Stutzerimonas</taxon>
    </lineage>
</organism>
<protein>
    <submittedName>
        <fullName evidence="1">Uncharacterized protein</fullName>
    </submittedName>
</protein>
<reference evidence="1 2" key="1">
    <citation type="submission" date="2015-02" db="EMBL/GenBank/DDBJ databases">
        <title>Draft genome sequence of Pseudomonas stutzeri NT0128 isolated from wheat (Triticum turgidum) rhizosphere.</title>
        <authorList>
            <person name="Tovi N."/>
            <person name="Frenk S."/>
            <person name="Hadar Y."/>
            <person name="Minz D."/>
        </authorList>
    </citation>
    <scope>NUCLEOTIDE SEQUENCE [LARGE SCALE GENOMIC DNA]</scope>
    <source>
        <strain evidence="1 2">NT0128</strain>
    </source>
</reference>
<accession>A0A0D9AQI2</accession>
<gene>
    <name evidence="1" type="ORF">UF78_06390</name>
</gene>
<dbReference type="EMBL" id="JYHV01000013">
    <property type="protein sequence ID" value="KJH82997.1"/>
    <property type="molecule type" value="Genomic_DNA"/>
</dbReference>
<dbReference type="PATRIC" id="fig|316.101.peg.270"/>
<sequence>MTERRLCVVNHERIDTESFLEAAEAGPLRGTTKALIDLVGRPGSAGNGCGGALKAYRWKR</sequence>
<dbReference type="AlphaFoldDB" id="A0A0D9AQI2"/>
<proteinExistence type="predicted"/>
<name>A0A0D9AQI2_STUST</name>
<evidence type="ECO:0000313" key="1">
    <source>
        <dbReference type="EMBL" id="KJH82997.1"/>
    </source>
</evidence>
<dbReference type="Proteomes" id="UP000032487">
    <property type="component" value="Unassembled WGS sequence"/>
</dbReference>
<evidence type="ECO:0000313" key="2">
    <source>
        <dbReference type="Proteomes" id="UP000032487"/>
    </source>
</evidence>